<dbReference type="SUPFAM" id="SSF52343">
    <property type="entry name" value="Ferredoxin reductase-like, C-terminal NADP-linked domain"/>
    <property type="match status" value="1"/>
</dbReference>
<evidence type="ECO:0000256" key="1">
    <source>
        <dbReference type="ARBA" id="ARBA00001974"/>
    </source>
</evidence>
<dbReference type="OrthoDB" id="432299at2759"/>
<organism evidence="9">
    <name type="scientific">Capitella teleta</name>
    <name type="common">Polychaete worm</name>
    <dbReference type="NCBI Taxonomy" id="283909"/>
    <lineage>
        <taxon>Eukaryota</taxon>
        <taxon>Metazoa</taxon>
        <taxon>Spiralia</taxon>
        <taxon>Lophotrochozoa</taxon>
        <taxon>Annelida</taxon>
        <taxon>Polychaeta</taxon>
        <taxon>Sedentaria</taxon>
        <taxon>Scolecida</taxon>
        <taxon>Capitellidae</taxon>
        <taxon>Capitella</taxon>
    </lineage>
</organism>
<dbReference type="SUPFAM" id="SSF49764">
    <property type="entry name" value="HSP20-like chaperones"/>
    <property type="match status" value="1"/>
</dbReference>
<dbReference type="Gene3D" id="3.40.50.80">
    <property type="entry name" value="Nucleotide-binding domain of ferredoxin-NADP reductase (FNR) module"/>
    <property type="match status" value="1"/>
</dbReference>
<dbReference type="HOGENOM" id="CLU_003827_0_2_1"/>
<evidence type="ECO:0000259" key="7">
    <source>
        <dbReference type="PROSITE" id="PS51203"/>
    </source>
</evidence>
<reference evidence="11" key="1">
    <citation type="submission" date="2012-12" db="EMBL/GenBank/DDBJ databases">
        <authorList>
            <person name="Hellsten U."/>
            <person name="Grimwood J."/>
            <person name="Chapman J.A."/>
            <person name="Shapiro H."/>
            <person name="Aerts A."/>
            <person name="Otillar R.P."/>
            <person name="Terry A.Y."/>
            <person name="Boore J.L."/>
            <person name="Simakov O."/>
            <person name="Marletaz F."/>
            <person name="Cho S.-J."/>
            <person name="Edsinger-Gonzales E."/>
            <person name="Havlak P."/>
            <person name="Kuo D.-H."/>
            <person name="Larsson T."/>
            <person name="Lv J."/>
            <person name="Arendt D."/>
            <person name="Savage R."/>
            <person name="Osoegawa K."/>
            <person name="de Jong P."/>
            <person name="Lindberg D.R."/>
            <person name="Seaver E.C."/>
            <person name="Weisblat D.A."/>
            <person name="Putnam N.H."/>
            <person name="Grigoriev I.V."/>
            <person name="Rokhsar D.S."/>
        </authorList>
    </citation>
    <scope>NUCLEOTIDE SEQUENCE</scope>
    <source>
        <strain evidence="11">I ESC-2004</strain>
    </source>
</reference>
<evidence type="ECO:0000256" key="6">
    <source>
        <dbReference type="SAM" id="MobiDB-lite"/>
    </source>
</evidence>
<dbReference type="GO" id="GO:0005739">
    <property type="term" value="C:mitochondrion"/>
    <property type="evidence" value="ECO:0007669"/>
    <property type="project" value="TreeGrafter"/>
</dbReference>
<dbReference type="PRINTS" id="PR00406">
    <property type="entry name" value="CYTB5RDTASE"/>
</dbReference>
<name>R7V6P9_CAPTE</name>
<feature type="region of interest" description="Disordered" evidence="6">
    <location>
        <begin position="1"/>
        <end position="38"/>
    </location>
</feature>
<evidence type="ECO:0000313" key="9">
    <source>
        <dbReference type="EMBL" id="ELU14553.1"/>
    </source>
</evidence>
<gene>
    <name evidence="9" type="ORF">CAPTEDRAFT_226969</name>
</gene>
<evidence type="ECO:0000313" key="10">
    <source>
        <dbReference type="EnsemblMetazoa" id="CapteP226969"/>
    </source>
</evidence>
<feature type="domain" description="CS" evidence="7">
    <location>
        <begin position="101"/>
        <end position="192"/>
    </location>
</feature>
<dbReference type="InterPro" id="IPR001433">
    <property type="entry name" value="OxRdtase_FAD/NAD-bd"/>
</dbReference>
<dbReference type="PROSITE" id="PS51384">
    <property type="entry name" value="FAD_FR"/>
    <property type="match status" value="1"/>
</dbReference>
<dbReference type="EnsemblMetazoa" id="CapteT226969">
    <property type="protein sequence ID" value="CapteP226969"/>
    <property type="gene ID" value="CapteG226969"/>
</dbReference>
<dbReference type="EMBL" id="AMQN01000672">
    <property type="status" value="NOT_ANNOTATED_CDS"/>
    <property type="molecule type" value="Genomic_DNA"/>
</dbReference>
<feature type="binding site" evidence="5">
    <location>
        <position position="283"/>
    </location>
    <ligand>
        <name>FAD</name>
        <dbReference type="ChEBI" id="CHEBI:57692"/>
    </ligand>
</feature>
<dbReference type="FunFam" id="2.60.40.790:FF:000019">
    <property type="entry name" value="cytochrome b5 reductase 4 isoform X1"/>
    <property type="match status" value="1"/>
</dbReference>
<dbReference type="Proteomes" id="UP000014760">
    <property type="component" value="Unassembled WGS sequence"/>
</dbReference>
<dbReference type="Pfam" id="PF04969">
    <property type="entry name" value="CS"/>
    <property type="match status" value="1"/>
</dbReference>
<evidence type="ECO:0000256" key="5">
    <source>
        <dbReference type="PIRSR" id="PIRSR601834-1"/>
    </source>
</evidence>
<dbReference type="CDD" id="cd06183">
    <property type="entry name" value="cyt_b5_reduct_like"/>
    <property type="match status" value="1"/>
</dbReference>
<dbReference type="OMA" id="WVNGHGM"/>
<dbReference type="SUPFAM" id="SSF63380">
    <property type="entry name" value="Riboflavin synthase domain-like"/>
    <property type="match status" value="1"/>
</dbReference>
<dbReference type="EMBL" id="KB294417">
    <property type="protein sequence ID" value="ELU14553.1"/>
    <property type="molecule type" value="Genomic_DNA"/>
</dbReference>
<keyword evidence="11" id="KW-1185">Reference proteome</keyword>
<feature type="binding site" evidence="5">
    <location>
        <position position="260"/>
    </location>
    <ligand>
        <name>FAD</name>
        <dbReference type="ChEBI" id="CHEBI:57692"/>
    </ligand>
</feature>
<dbReference type="PANTHER" id="PTHR19370">
    <property type="entry name" value="NADH-CYTOCHROME B5 REDUCTASE"/>
    <property type="match status" value="1"/>
</dbReference>
<dbReference type="InterPro" id="IPR017927">
    <property type="entry name" value="FAD-bd_FR_type"/>
</dbReference>
<dbReference type="InterPro" id="IPR039261">
    <property type="entry name" value="FNR_nucleotide-bd"/>
</dbReference>
<dbReference type="STRING" id="283909.R7V6P9"/>
<keyword evidence="2 5" id="KW-0285">Flavoprotein</keyword>
<sequence length="450" mass="50707">MSFLSAPKTQVSVGSNMAPRATDSSATGNPRNKTSLKPGRSLMDWIRLGQSGQDLTGVGGKMQRVTTEELAKHNKLTDAWTAIRGSQGKQDFSQNWVSRFFEVKRYEWLQSNASITIVVYTRWRHMRQENVIIDRQNKDLCITLLIEDHLYTLHQDLCDNIDSIEVNVKRPSGKVELILTKSEPGKQWASLGSPLSKHQTWISTVESDVVYRKWRLNEITNITHDTNLYKFEPPEGTIMRVPLGHHVHAQADVAGMQVSRSYTVVPPSLEQQTPKGCLYLMVKVYPNGALSSLFGKLKTGDELQLSNHEGKFLEESLDDVRSLILCAAGTGFTPMAGLIQHSLFTHPDPDRKICLLFFNKTERDIFWRDQLDMLAQNVTNFRVVYVLSEPHANWTGSKGRIREELLQDVIPSNDEKRLFCACGPSAFTNQAVEFAKGLGCDEDSIHAFVG</sequence>
<dbReference type="InterPro" id="IPR007052">
    <property type="entry name" value="CS_dom"/>
</dbReference>
<dbReference type="InterPro" id="IPR008978">
    <property type="entry name" value="HSP20-like_chaperone"/>
</dbReference>
<protein>
    <submittedName>
        <fullName evidence="9 10">Uncharacterized protein</fullName>
    </submittedName>
</protein>
<dbReference type="FunFam" id="3.40.50.80:FF:000021">
    <property type="entry name" value="Cytochrome b5 reductase 4"/>
    <property type="match status" value="1"/>
</dbReference>
<dbReference type="Pfam" id="PF00970">
    <property type="entry name" value="FAD_binding_6"/>
    <property type="match status" value="1"/>
</dbReference>
<proteinExistence type="predicted"/>
<feature type="binding site" evidence="5">
    <location>
        <position position="333"/>
    </location>
    <ligand>
        <name>FAD</name>
        <dbReference type="ChEBI" id="CHEBI:57692"/>
    </ligand>
</feature>
<dbReference type="PANTHER" id="PTHR19370:SF185">
    <property type="entry name" value="NADH-CYTOCHROME B5 REDUCTASE"/>
    <property type="match status" value="1"/>
</dbReference>
<feature type="domain" description="FAD-binding FR-type" evidence="8">
    <location>
        <begin position="209"/>
        <end position="315"/>
    </location>
</feature>
<dbReference type="Gene3D" id="2.40.30.10">
    <property type="entry name" value="Translation factors"/>
    <property type="match status" value="1"/>
</dbReference>
<evidence type="ECO:0000256" key="3">
    <source>
        <dbReference type="ARBA" id="ARBA00022827"/>
    </source>
</evidence>
<keyword evidence="3 5" id="KW-0274">FAD</keyword>
<feature type="binding site" evidence="5">
    <location>
        <position position="291"/>
    </location>
    <ligand>
        <name>FAD</name>
        <dbReference type="ChEBI" id="CHEBI:57692"/>
    </ligand>
</feature>
<comment type="cofactor">
    <cofactor evidence="1 5">
        <name>FAD</name>
        <dbReference type="ChEBI" id="CHEBI:57692"/>
    </cofactor>
</comment>
<dbReference type="GO" id="GO:0071949">
    <property type="term" value="F:FAD binding"/>
    <property type="evidence" value="ECO:0007669"/>
    <property type="project" value="TreeGrafter"/>
</dbReference>
<dbReference type="PROSITE" id="PS51203">
    <property type="entry name" value="CS"/>
    <property type="match status" value="1"/>
</dbReference>
<accession>R7V6P9</accession>
<feature type="binding site" evidence="5">
    <location>
        <position position="262"/>
    </location>
    <ligand>
        <name>FAD</name>
        <dbReference type="ChEBI" id="CHEBI:57692"/>
    </ligand>
</feature>
<evidence type="ECO:0000313" key="11">
    <source>
        <dbReference type="Proteomes" id="UP000014760"/>
    </source>
</evidence>
<dbReference type="Gene3D" id="2.60.40.790">
    <property type="match status" value="1"/>
</dbReference>
<feature type="compositionally biased region" description="Polar residues" evidence="6">
    <location>
        <begin position="22"/>
        <end position="35"/>
    </location>
</feature>
<dbReference type="InterPro" id="IPR017938">
    <property type="entry name" value="Riboflavin_synthase-like_b-brl"/>
</dbReference>
<dbReference type="GO" id="GO:0016491">
    <property type="term" value="F:oxidoreductase activity"/>
    <property type="evidence" value="ECO:0007669"/>
    <property type="project" value="UniProtKB-KW"/>
</dbReference>
<dbReference type="AlphaFoldDB" id="R7V6P9"/>
<evidence type="ECO:0000256" key="4">
    <source>
        <dbReference type="ARBA" id="ARBA00023002"/>
    </source>
</evidence>
<dbReference type="InterPro" id="IPR008333">
    <property type="entry name" value="Cbr1-like_FAD-bd_dom"/>
</dbReference>
<reference evidence="10" key="3">
    <citation type="submission" date="2015-06" db="UniProtKB">
        <authorList>
            <consortium name="EnsemblMetazoa"/>
        </authorList>
    </citation>
    <scope>IDENTIFICATION</scope>
</reference>
<dbReference type="FunCoup" id="R7V6P9">
    <property type="interactions" value="1439"/>
</dbReference>
<reference evidence="9 11" key="2">
    <citation type="journal article" date="2013" name="Nature">
        <title>Insights into bilaterian evolution from three spiralian genomes.</title>
        <authorList>
            <person name="Simakov O."/>
            <person name="Marletaz F."/>
            <person name="Cho S.J."/>
            <person name="Edsinger-Gonzales E."/>
            <person name="Havlak P."/>
            <person name="Hellsten U."/>
            <person name="Kuo D.H."/>
            <person name="Larsson T."/>
            <person name="Lv J."/>
            <person name="Arendt D."/>
            <person name="Savage R."/>
            <person name="Osoegawa K."/>
            <person name="de Jong P."/>
            <person name="Grimwood J."/>
            <person name="Chapman J.A."/>
            <person name="Shapiro H."/>
            <person name="Aerts A."/>
            <person name="Otillar R.P."/>
            <person name="Terry A.Y."/>
            <person name="Boore J.L."/>
            <person name="Grigoriev I.V."/>
            <person name="Lindberg D.R."/>
            <person name="Seaver E.C."/>
            <person name="Weisblat D.A."/>
            <person name="Putnam N.H."/>
            <person name="Rokhsar D.S."/>
        </authorList>
    </citation>
    <scope>NUCLEOTIDE SEQUENCE</scope>
    <source>
        <strain evidence="9 11">I ESC-2004</strain>
    </source>
</reference>
<evidence type="ECO:0000259" key="8">
    <source>
        <dbReference type="PROSITE" id="PS51384"/>
    </source>
</evidence>
<keyword evidence="4" id="KW-0560">Oxidoreductase</keyword>
<dbReference type="InterPro" id="IPR001834">
    <property type="entry name" value="CBR-like"/>
</dbReference>
<evidence type="ECO:0000256" key="2">
    <source>
        <dbReference type="ARBA" id="ARBA00022630"/>
    </source>
</evidence>
<dbReference type="Pfam" id="PF00175">
    <property type="entry name" value="NAD_binding_1"/>
    <property type="match status" value="1"/>
</dbReference>